<keyword evidence="2" id="KW-1185">Reference proteome</keyword>
<comment type="caution">
    <text evidence="1">The sequence shown here is derived from an EMBL/GenBank/DDBJ whole genome shotgun (WGS) entry which is preliminary data.</text>
</comment>
<evidence type="ECO:0000313" key="2">
    <source>
        <dbReference type="Proteomes" id="UP001283361"/>
    </source>
</evidence>
<evidence type="ECO:0000313" key="1">
    <source>
        <dbReference type="EMBL" id="KAK3799612.1"/>
    </source>
</evidence>
<organism evidence="1 2">
    <name type="scientific">Elysia crispata</name>
    <name type="common">lettuce slug</name>
    <dbReference type="NCBI Taxonomy" id="231223"/>
    <lineage>
        <taxon>Eukaryota</taxon>
        <taxon>Metazoa</taxon>
        <taxon>Spiralia</taxon>
        <taxon>Lophotrochozoa</taxon>
        <taxon>Mollusca</taxon>
        <taxon>Gastropoda</taxon>
        <taxon>Heterobranchia</taxon>
        <taxon>Euthyneura</taxon>
        <taxon>Panpulmonata</taxon>
        <taxon>Sacoglossa</taxon>
        <taxon>Placobranchoidea</taxon>
        <taxon>Plakobranchidae</taxon>
        <taxon>Elysia</taxon>
    </lineage>
</organism>
<dbReference type="EMBL" id="JAWDGP010000547">
    <property type="protein sequence ID" value="KAK3799612.1"/>
    <property type="molecule type" value="Genomic_DNA"/>
</dbReference>
<name>A0AAE1B4V7_9GAST</name>
<dbReference type="AlphaFoldDB" id="A0AAE1B4V7"/>
<protein>
    <submittedName>
        <fullName evidence="1">Uncharacterized protein</fullName>
    </submittedName>
</protein>
<sequence>MYHKIVKEFHMSSNIAFSLLSPELGRSHSLTKCLALDHRSQTKMTAIFNSGAWINQTEEGRGGSLQSKKSYY</sequence>
<accession>A0AAE1B4V7</accession>
<dbReference type="Proteomes" id="UP001283361">
    <property type="component" value="Unassembled WGS sequence"/>
</dbReference>
<gene>
    <name evidence="1" type="ORF">RRG08_059658</name>
</gene>
<proteinExistence type="predicted"/>
<reference evidence="1" key="1">
    <citation type="journal article" date="2023" name="G3 (Bethesda)">
        <title>A reference genome for the long-term kleptoplast-retaining sea slug Elysia crispata morphotype clarki.</title>
        <authorList>
            <person name="Eastman K.E."/>
            <person name="Pendleton A.L."/>
            <person name="Shaikh M.A."/>
            <person name="Suttiyut T."/>
            <person name="Ogas R."/>
            <person name="Tomko P."/>
            <person name="Gavelis G."/>
            <person name="Widhalm J.R."/>
            <person name="Wisecaver J.H."/>
        </authorList>
    </citation>
    <scope>NUCLEOTIDE SEQUENCE</scope>
    <source>
        <strain evidence="1">ECLA1</strain>
    </source>
</reference>